<reference evidence="1" key="1">
    <citation type="submission" date="2018-02" db="EMBL/GenBank/DDBJ databases">
        <title>Rhizophora mucronata_Transcriptome.</title>
        <authorList>
            <person name="Meera S.P."/>
            <person name="Sreeshan A."/>
            <person name="Augustine A."/>
        </authorList>
    </citation>
    <scope>NUCLEOTIDE SEQUENCE</scope>
    <source>
        <tissue evidence="1">Leaf</tissue>
    </source>
</reference>
<dbReference type="AlphaFoldDB" id="A0A2P2NX74"/>
<dbReference type="EMBL" id="GGEC01066576">
    <property type="protein sequence ID" value="MBX47060.1"/>
    <property type="molecule type" value="Transcribed_RNA"/>
</dbReference>
<sequence length="21" mass="2486">MFWNALNWSIAPCKRKVRAGH</sequence>
<name>A0A2P2NX74_RHIMU</name>
<proteinExistence type="predicted"/>
<evidence type="ECO:0000313" key="1">
    <source>
        <dbReference type="EMBL" id="MBX47060.1"/>
    </source>
</evidence>
<organism evidence="1">
    <name type="scientific">Rhizophora mucronata</name>
    <name type="common">Asiatic mangrove</name>
    <dbReference type="NCBI Taxonomy" id="61149"/>
    <lineage>
        <taxon>Eukaryota</taxon>
        <taxon>Viridiplantae</taxon>
        <taxon>Streptophyta</taxon>
        <taxon>Embryophyta</taxon>
        <taxon>Tracheophyta</taxon>
        <taxon>Spermatophyta</taxon>
        <taxon>Magnoliopsida</taxon>
        <taxon>eudicotyledons</taxon>
        <taxon>Gunneridae</taxon>
        <taxon>Pentapetalae</taxon>
        <taxon>rosids</taxon>
        <taxon>fabids</taxon>
        <taxon>Malpighiales</taxon>
        <taxon>Rhizophoraceae</taxon>
        <taxon>Rhizophora</taxon>
    </lineage>
</organism>
<accession>A0A2P2NX74</accession>
<protein>
    <submittedName>
        <fullName evidence="1">Uncharacterized protein</fullName>
    </submittedName>
</protein>